<gene>
    <name evidence="1" type="ORF">FWK35_00023463</name>
</gene>
<evidence type="ECO:0000313" key="1">
    <source>
        <dbReference type="EMBL" id="KAF0756444.1"/>
    </source>
</evidence>
<proteinExistence type="predicted"/>
<evidence type="ECO:0000313" key="2">
    <source>
        <dbReference type="Proteomes" id="UP000478052"/>
    </source>
</evidence>
<protein>
    <submittedName>
        <fullName evidence="1">Uncharacterized protein</fullName>
    </submittedName>
</protein>
<dbReference type="EMBL" id="VUJU01003855">
    <property type="protein sequence ID" value="KAF0756444.1"/>
    <property type="molecule type" value="Genomic_DNA"/>
</dbReference>
<dbReference type="OrthoDB" id="6627074at2759"/>
<sequence>MKKSSCTTKLKVVFDASCKTDTSVSLNDILFKGPSIQEKLVCIMARFRTHKSGSHSSQDSGEFFIGEDMGVHCTHQKSVSGQDS</sequence>
<dbReference type="AlphaFoldDB" id="A0A6G0YI68"/>
<keyword evidence="2" id="KW-1185">Reference proteome</keyword>
<accession>A0A6G0YI68</accession>
<comment type="caution">
    <text evidence="1">The sequence shown here is derived from an EMBL/GenBank/DDBJ whole genome shotgun (WGS) entry which is preliminary data.</text>
</comment>
<dbReference type="Proteomes" id="UP000478052">
    <property type="component" value="Unassembled WGS sequence"/>
</dbReference>
<name>A0A6G0YI68_APHCR</name>
<reference evidence="1 2" key="1">
    <citation type="submission" date="2019-08" db="EMBL/GenBank/DDBJ databases">
        <title>Whole genome of Aphis craccivora.</title>
        <authorList>
            <person name="Voronova N.V."/>
            <person name="Shulinski R.S."/>
            <person name="Bandarenka Y.V."/>
            <person name="Zhorov D.G."/>
            <person name="Warner D."/>
        </authorList>
    </citation>
    <scope>NUCLEOTIDE SEQUENCE [LARGE SCALE GENOMIC DNA]</scope>
    <source>
        <strain evidence="1">180601</strain>
        <tissue evidence="1">Whole Body</tissue>
    </source>
</reference>
<organism evidence="1 2">
    <name type="scientific">Aphis craccivora</name>
    <name type="common">Cowpea aphid</name>
    <dbReference type="NCBI Taxonomy" id="307492"/>
    <lineage>
        <taxon>Eukaryota</taxon>
        <taxon>Metazoa</taxon>
        <taxon>Ecdysozoa</taxon>
        <taxon>Arthropoda</taxon>
        <taxon>Hexapoda</taxon>
        <taxon>Insecta</taxon>
        <taxon>Pterygota</taxon>
        <taxon>Neoptera</taxon>
        <taxon>Paraneoptera</taxon>
        <taxon>Hemiptera</taxon>
        <taxon>Sternorrhyncha</taxon>
        <taxon>Aphidomorpha</taxon>
        <taxon>Aphidoidea</taxon>
        <taxon>Aphididae</taxon>
        <taxon>Aphidini</taxon>
        <taxon>Aphis</taxon>
        <taxon>Aphis</taxon>
    </lineage>
</organism>